<dbReference type="InterPro" id="IPR032466">
    <property type="entry name" value="Metal_Hydrolase"/>
</dbReference>
<accession>A0ABY4EGL8</accession>
<sequence>MHELSFIDGHNDTITKLMNNDISVEEAFLKGNSQTHLDFPRAKESGFAGGFFAAFTAPQKELKGPEHYITAEGYRIPLPEALDYEYCHRKTNAVIADLYRLEAASANHLQIIRSYKDLEAALAKKVMAVILHIEGAEAIDAHLDALHVYYEAGLRSLGLVWSRPNIFAEGVPYQFPSSPDTGNGLTKLGKHLVRKCNELGIMIDNSHLNEKGFWDVAALSDSPLVATHSNAHSLCPISRNLTDKQLDAIAESNGVVGITYSNNMLRMDGDLSQDTAIEDIVKHITYISNRVGVEHVALGSDFDGAVISKELKDVTGVPKILQRLNQSGFTDSDIKKLSSENWLRITRNTWK</sequence>
<dbReference type="RefSeq" id="WP_244708125.1">
    <property type="nucleotide sequence ID" value="NZ_CP095073.1"/>
</dbReference>
<dbReference type="EMBL" id="CP095073">
    <property type="protein sequence ID" value="UOQ42764.1"/>
    <property type="molecule type" value="Genomic_DNA"/>
</dbReference>
<protein>
    <submittedName>
        <fullName evidence="1">Dipeptidase</fullName>
    </submittedName>
</protein>
<dbReference type="PANTHER" id="PTHR10443:SF12">
    <property type="entry name" value="DIPEPTIDASE"/>
    <property type="match status" value="1"/>
</dbReference>
<evidence type="ECO:0000313" key="2">
    <source>
        <dbReference type="Proteomes" id="UP000831787"/>
    </source>
</evidence>
<dbReference type="InterPro" id="IPR000180">
    <property type="entry name" value="Dipep_AS"/>
</dbReference>
<name>A0ABY4EGL8_9BACI</name>
<dbReference type="Gene3D" id="3.20.20.140">
    <property type="entry name" value="Metal-dependent hydrolases"/>
    <property type="match status" value="1"/>
</dbReference>
<dbReference type="SUPFAM" id="SSF51556">
    <property type="entry name" value="Metallo-dependent hydrolases"/>
    <property type="match status" value="1"/>
</dbReference>
<dbReference type="Pfam" id="PF01244">
    <property type="entry name" value="Peptidase_M19"/>
    <property type="match status" value="1"/>
</dbReference>
<keyword evidence="2" id="KW-1185">Reference proteome</keyword>
<evidence type="ECO:0000313" key="1">
    <source>
        <dbReference type="EMBL" id="UOQ42764.1"/>
    </source>
</evidence>
<reference evidence="1 2" key="1">
    <citation type="submission" date="2022-04" db="EMBL/GenBank/DDBJ databases">
        <title>Halobacillus sp. isolated from saltern.</title>
        <authorList>
            <person name="Won M."/>
            <person name="Lee C.-M."/>
            <person name="Woen H.-Y."/>
            <person name="Kwon S.-W."/>
        </authorList>
    </citation>
    <scope>NUCLEOTIDE SEQUENCE [LARGE SCALE GENOMIC DNA]</scope>
    <source>
        <strain evidence="1 2">SSBR10-3</strain>
    </source>
</reference>
<dbReference type="Proteomes" id="UP000831787">
    <property type="component" value="Chromosome"/>
</dbReference>
<proteinExistence type="predicted"/>
<dbReference type="PROSITE" id="PS00869">
    <property type="entry name" value="RENAL_DIPEPTIDASE_1"/>
    <property type="match status" value="1"/>
</dbReference>
<dbReference type="InterPro" id="IPR008257">
    <property type="entry name" value="Pept_M19"/>
</dbReference>
<dbReference type="CDD" id="cd01301">
    <property type="entry name" value="rDP_like"/>
    <property type="match status" value="1"/>
</dbReference>
<dbReference type="PANTHER" id="PTHR10443">
    <property type="entry name" value="MICROSOMAL DIPEPTIDASE"/>
    <property type="match status" value="1"/>
</dbReference>
<organism evidence="1 2">
    <name type="scientific">Halobacillus salinarum</name>
    <dbReference type="NCBI Taxonomy" id="2932257"/>
    <lineage>
        <taxon>Bacteria</taxon>
        <taxon>Bacillati</taxon>
        <taxon>Bacillota</taxon>
        <taxon>Bacilli</taxon>
        <taxon>Bacillales</taxon>
        <taxon>Bacillaceae</taxon>
        <taxon>Halobacillus</taxon>
    </lineage>
</organism>
<dbReference type="PROSITE" id="PS51365">
    <property type="entry name" value="RENAL_DIPEPTIDASE_2"/>
    <property type="match status" value="1"/>
</dbReference>
<gene>
    <name evidence="1" type="ORF">MUN89_12385</name>
</gene>